<evidence type="ECO:0000313" key="1">
    <source>
        <dbReference type="EMBL" id="SJN08782.1"/>
    </source>
</evidence>
<gene>
    <name evidence="1" type="ORF">CZ787_00015</name>
</gene>
<protein>
    <submittedName>
        <fullName evidence="1">Uncharacterized protein</fullName>
    </submittedName>
</protein>
<accession>A0A1R4HML7</accession>
<comment type="caution">
    <text evidence="1">The sequence shown here is derived from an EMBL/GenBank/DDBJ whole genome shotgun (WGS) entry which is preliminary data.</text>
</comment>
<dbReference type="Proteomes" id="UP000196331">
    <property type="component" value="Unassembled WGS sequence"/>
</dbReference>
<organism evidence="1 2">
    <name type="scientific">Halomonas citrativorans</name>
    <dbReference type="NCBI Taxonomy" id="2742612"/>
    <lineage>
        <taxon>Bacteria</taxon>
        <taxon>Pseudomonadati</taxon>
        <taxon>Pseudomonadota</taxon>
        <taxon>Gammaproteobacteria</taxon>
        <taxon>Oceanospirillales</taxon>
        <taxon>Halomonadaceae</taxon>
        <taxon>Halomonas</taxon>
    </lineage>
</organism>
<sequence length="74" mass="8162">MQLLSEQQNNHHGVGGGAPWCFAISSLIISTLEVKPLHGRMLNFMKKLLAHCPLDQMAFPVSLKFVFSTSGRHG</sequence>
<proteinExistence type="predicted"/>
<reference evidence="1 2" key="1">
    <citation type="submission" date="2017-02" db="EMBL/GenBank/DDBJ databases">
        <authorList>
            <person name="Dridi B."/>
        </authorList>
    </citation>
    <scope>NUCLEOTIDE SEQUENCE [LARGE SCALE GENOMIC DNA]</scope>
    <source>
        <strain evidence="1 2">JB380</strain>
    </source>
</reference>
<dbReference type="AlphaFoldDB" id="A0A1R4HML7"/>
<dbReference type="EMBL" id="FUKM01000001">
    <property type="protein sequence ID" value="SJN08782.1"/>
    <property type="molecule type" value="Genomic_DNA"/>
</dbReference>
<name>A0A1R4HML7_9GAMM</name>
<evidence type="ECO:0000313" key="2">
    <source>
        <dbReference type="Proteomes" id="UP000196331"/>
    </source>
</evidence>